<sequence length="304" mass="34366">MRIQFPDLARPKQAAKNLVRMSPDLQLSAAHEALAHVLGYRDWRELSSSPRSDTSTAPFEADDAFRVVLDLADALGLPDPDVQYAISKARLLQHWSIDNHLSLRSAIWRQRVFGPPGRGKPGTIVRDKAYGANEPAYLRQAGRPTYLLFDTGMGVRADFEVAVPRIPLADFVPSRLWLPYGYWTLQDGSEVIFSRDYLPMWRIAEGTVERLDPWLWINGIAREFHFSRSAATVVWASGPARELALRYLEERRIFELPKLVDVMPHLFEVDVEAIADGVGKLREQRGDGQTPPAYAEINTRISFG</sequence>
<gene>
    <name evidence="1" type="ORF">G9X64_05565</name>
</gene>
<dbReference type="Proteomes" id="UP000519972">
    <property type="component" value="Unassembled WGS sequence"/>
</dbReference>
<comment type="caution">
    <text evidence="1">The sequence shown here is derived from an EMBL/GenBank/DDBJ whole genome shotgun (WGS) entry which is preliminary data.</text>
</comment>
<evidence type="ECO:0000313" key="1">
    <source>
        <dbReference type="EMBL" id="NNU35957.1"/>
    </source>
</evidence>
<keyword evidence="2" id="KW-1185">Reference proteome</keyword>
<organism evidence="1 2">
    <name type="scientific">Rhizobium sophorae</name>
    <dbReference type="NCBI Taxonomy" id="1535242"/>
    <lineage>
        <taxon>Bacteria</taxon>
        <taxon>Pseudomonadati</taxon>
        <taxon>Pseudomonadota</taxon>
        <taxon>Alphaproteobacteria</taxon>
        <taxon>Hyphomicrobiales</taxon>
        <taxon>Rhizobiaceae</taxon>
        <taxon>Rhizobium/Agrobacterium group</taxon>
        <taxon>Rhizobium</taxon>
    </lineage>
</organism>
<evidence type="ECO:0000313" key="2">
    <source>
        <dbReference type="Proteomes" id="UP000519972"/>
    </source>
</evidence>
<reference evidence="1 2" key="1">
    <citation type="submission" date="2020-02" db="EMBL/GenBank/DDBJ databases">
        <authorList>
            <person name="Sun Q."/>
        </authorList>
    </citation>
    <scope>NUCLEOTIDE SEQUENCE [LARGE SCALE GENOMIC DNA]</scope>
    <source>
        <strain evidence="1 2">CCBAU 03386</strain>
    </source>
</reference>
<accession>A0A7Y3S4Q8</accession>
<dbReference type="RefSeq" id="WP_171376098.1">
    <property type="nucleotide sequence ID" value="NZ_JABFCN010000009.1"/>
</dbReference>
<name>A0A7Y3S4Q8_9HYPH</name>
<dbReference type="AlphaFoldDB" id="A0A7Y3S4Q8"/>
<protein>
    <submittedName>
        <fullName evidence="1">Uncharacterized protein</fullName>
    </submittedName>
</protein>
<proteinExistence type="predicted"/>
<dbReference type="EMBL" id="JABFCN010000009">
    <property type="protein sequence ID" value="NNU35957.1"/>
    <property type="molecule type" value="Genomic_DNA"/>
</dbReference>